<dbReference type="InterPro" id="IPR013032">
    <property type="entry name" value="EGF-like_CS"/>
</dbReference>
<feature type="domain" description="TB" evidence="12">
    <location>
        <begin position="992"/>
        <end position="1045"/>
    </location>
</feature>
<dbReference type="SUPFAM" id="SSF57184">
    <property type="entry name" value="Growth factor receptor domain"/>
    <property type="match status" value="5"/>
</dbReference>
<dbReference type="InterPro" id="IPR001881">
    <property type="entry name" value="EGF-like_Ca-bd_dom"/>
</dbReference>
<dbReference type="InterPro" id="IPR024731">
    <property type="entry name" value="NELL2-like_EGF"/>
</dbReference>
<keyword evidence="5" id="KW-0732">Signal</keyword>
<feature type="domain" description="EGF-like" evidence="11">
    <location>
        <begin position="462"/>
        <end position="500"/>
    </location>
</feature>
<name>A0AA88HFF7_ARTSF</name>
<dbReference type="SUPFAM" id="SSF57581">
    <property type="entry name" value="TB module/8-cys domain"/>
    <property type="match status" value="4"/>
</dbReference>
<dbReference type="PROSITE" id="PS01186">
    <property type="entry name" value="EGF_2"/>
    <property type="match status" value="19"/>
</dbReference>
<dbReference type="InterPro" id="IPR000152">
    <property type="entry name" value="EGF-type_Asp/Asn_hydroxyl_site"/>
</dbReference>
<keyword evidence="8 10" id="KW-1015">Disulfide bond</keyword>
<evidence type="ECO:0000256" key="8">
    <source>
        <dbReference type="ARBA" id="ARBA00023157"/>
    </source>
</evidence>
<dbReference type="SUPFAM" id="SSF57196">
    <property type="entry name" value="EGF/Laminin"/>
    <property type="match status" value="11"/>
</dbReference>
<feature type="domain" description="EGF-like" evidence="11">
    <location>
        <begin position="420"/>
        <end position="461"/>
    </location>
</feature>
<dbReference type="CDD" id="cd00054">
    <property type="entry name" value="EGF_CA"/>
    <property type="match status" value="15"/>
</dbReference>
<feature type="disulfide bond" evidence="10">
    <location>
        <begin position="1265"/>
        <end position="1275"/>
    </location>
</feature>
<dbReference type="InterPro" id="IPR009030">
    <property type="entry name" value="Growth_fac_rcpt_cys_sf"/>
</dbReference>
<dbReference type="Gene3D" id="2.10.25.10">
    <property type="entry name" value="Laminin"/>
    <property type="match status" value="25"/>
</dbReference>
<feature type="domain" description="EGF-like" evidence="11">
    <location>
        <begin position="1178"/>
        <end position="1220"/>
    </location>
</feature>
<feature type="domain" description="EGF-like" evidence="11">
    <location>
        <begin position="1"/>
        <end position="19"/>
    </location>
</feature>
<proteinExistence type="predicted"/>
<dbReference type="Pfam" id="PF12661">
    <property type="entry name" value="hEGF"/>
    <property type="match status" value="1"/>
</dbReference>
<feature type="domain" description="EGF-like" evidence="11">
    <location>
        <begin position="1056"/>
        <end position="1097"/>
    </location>
</feature>
<accession>A0AA88HFF7</accession>
<evidence type="ECO:0000256" key="1">
    <source>
        <dbReference type="ARBA" id="ARBA00004498"/>
    </source>
</evidence>
<dbReference type="PROSITE" id="PS50026">
    <property type="entry name" value="EGF_3"/>
    <property type="match status" value="23"/>
</dbReference>
<dbReference type="FunFam" id="2.10.25.10:FF:000071">
    <property type="entry name" value="Fibrillin 2"/>
    <property type="match status" value="1"/>
</dbReference>
<dbReference type="Pfam" id="PF12662">
    <property type="entry name" value="cEGF"/>
    <property type="match status" value="4"/>
</dbReference>
<dbReference type="Pfam" id="PF12947">
    <property type="entry name" value="EGF_3"/>
    <property type="match status" value="1"/>
</dbReference>
<dbReference type="PROSITE" id="PS01187">
    <property type="entry name" value="EGF_CA"/>
    <property type="match status" value="12"/>
</dbReference>
<dbReference type="GO" id="GO:0005509">
    <property type="term" value="F:calcium ion binding"/>
    <property type="evidence" value="ECO:0007669"/>
    <property type="project" value="InterPro"/>
</dbReference>
<keyword evidence="6" id="KW-0677">Repeat</keyword>
<feature type="domain" description="EGF-like" evidence="11">
    <location>
        <begin position="864"/>
        <end position="904"/>
    </location>
</feature>
<dbReference type="FunFam" id="2.10.25.10:FF:000653">
    <property type="entry name" value="Putative Fibrillin-1"/>
    <property type="match status" value="1"/>
</dbReference>
<dbReference type="Proteomes" id="UP001187531">
    <property type="component" value="Unassembled WGS sequence"/>
</dbReference>
<feature type="domain" description="EGF-like" evidence="11">
    <location>
        <begin position="823"/>
        <end position="863"/>
    </location>
</feature>
<dbReference type="PROSITE" id="PS51364">
    <property type="entry name" value="TB"/>
    <property type="match status" value="4"/>
</dbReference>
<evidence type="ECO:0000256" key="2">
    <source>
        <dbReference type="ARBA" id="ARBA00022525"/>
    </source>
</evidence>
<dbReference type="Gene3D" id="3.90.290.10">
    <property type="entry name" value="TGF-beta binding (TB) domain"/>
    <property type="match status" value="4"/>
</dbReference>
<dbReference type="InterPro" id="IPR018097">
    <property type="entry name" value="EGF_Ca-bd_CS"/>
</dbReference>
<feature type="domain" description="EGF-like" evidence="11">
    <location>
        <begin position="1261"/>
        <end position="1300"/>
    </location>
</feature>
<keyword evidence="9" id="KW-0325">Glycoprotein</keyword>
<dbReference type="FunFam" id="2.10.25.10:FF:000014">
    <property type="entry name" value="Latent-transforming growth factor beta-binding protein 3"/>
    <property type="match status" value="2"/>
</dbReference>
<dbReference type="FunFam" id="2.10.25.10:FF:000096">
    <property type="entry name" value="Putative fibrillin 2"/>
    <property type="match status" value="1"/>
</dbReference>
<keyword evidence="7" id="KW-0106">Calcium</keyword>
<feature type="non-terminal residue" evidence="13">
    <location>
        <position position="1587"/>
    </location>
</feature>
<feature type="domain" description="EGF-like" evidence="11">
    <location>
        <begin position="1098"/>
        <end position="1138"/>
    </location>
</feature>
<dbReference type="FunFam" id="2.10.25.10:FF:000005">
    <property type="entry name" value="Fibrillin 2"/>
    <property type="match status" value="1"/>
</dbReference>
<dbReference type="InterPro" id="IPR052080">
    <property type="entry name" value="vWF_C/EGF_Fibrillin"/>
</dbReference>
<organism evidence="13 14">
    <name type="scientific">Artemia franciscana</name>
    <name type="common">Brine shrimp</name>
    <name type="synonym">Artemia sanfranciscana</name>
    <dbReference type="NCBI Taxonomy" id="6661"/>
    <lineage>
        <taxon>Eukaryota</taxon>
        <taxon>Metazoa</taxon>
        <taxon>Ecdysozoa</taxon>
        <taxon>Arthropoda</taxon>
        <taxon>Crustacea</taxon>
        <taxon>Branchiopoda</taxon>
        <taxon>Anostraca</taxon>
        <taxon>Artemiidae</taxon>
        <taxon>Artemia</taxon>
    </lineage>
</organism>
<feature type="domain" description="EGF-like" evidence="11">
    <location>
        <begin position="588"/>
        <end position="629"/>
    </location>
</feature>
<evidence type="ECO:0000256" key="10">
    <source>
        <dbReference type="PROSITE-ProRule" id="PRU00076"/>
    </source>
</evidence>
<feature type="domain" description="TB" evidence="12">
    <location>
        <begin position="191"/>
        <end position="247"/>
    </location>
</feature>
<dbReference type="FunFam" id="2.10.25.10:FF:000010">
    <property type="entry name" value="Pro-epidermal growth factor"/>
    <property type="match status" value="2"/>
</dbReference>
<evidence type="ECO:0000259" key="11">
    <source>
        <dbReference type="PROSITE" id="PS50026"/>
    </source>
</evidence>
<keyword evidence="2" id="KW-0964">Secreted</keyword>
<feature type="domain" description="EGF-like" evidence="11">
    <location>
        <begin position="547"/>
        <end position="587"/>
    </location>
</feature>
<dbReference type="Pfam" id="PF00683">
    <property type="entry name" value="TB"/>
    <property type="match status" value="4"/>
</dbReference>
<feature type="domain" description="EGF-like" evidence="11">
    <location>
        <begin position="505"/>
        <end position="546"/>
    </location>
</feature>
<feature type="domain" description="EGF-like" evidence="11">
    <location>
        <begin position="630"/>
        <end position="672"/>
    </location>
</feature>
<feature type="domain" description="EGF-like" evidence="11">
    <location>
        <begin position="306"/>
        <end position="347"/>
    </location>
</feature>
<feature type="domain" description="EGF-like" evidence="11">
    <location>
        <begin position="264"/>
        <end position="301"/>
    </location>
</feature>
<feature type="domain" description="EGF-like" evidence="11">
    <location>
        <begin position="1139"/>
        <end position="1177"/>
    </location>
</feature>
<dbReference type="SMART" id="SM00179">
    <property type="entry name" value="EGF_CA"/>
    <property type="match status" value="25"/>
</dbReference>
<dbReference type="InterPro" id="IPR036773">
    <property type="entry name" value="TB_dom_sf"/>
</dbReference>
<reference evidence="13" key="1">
    <citation type="submission" date="2023-07" db="EMBL/GenBank/DDBJ databases">
        <title>Chromosome-level genome assembly of Artemia franciscana.</title>
        <authorList>
            <person name="Jo E."/>
        </authorList>
    </citation>
    <scope>NUCLEOTIDE SEQUENCE</scope>
    <source>
        <tissue evidence="13">Whole body</tissue>
    </source>
</reference>
<evidence type="ECO:0000313" key="14">
    <source>
        <dbReference type="Proteomes" id="UP001187531"/>
    </source>
</evidence>
<feature type="domain" description="EGF-like" evidence="11">
    <location>
        <begin position="104"/>
        <end position="141"/>
    </location>
</feature>
<feature type="domain" description="EGF-like" evidence="11">
    <location>
        <begin position="146"/>
        <end position="186"/>
    </location>
</feature>
<evidence type="ECO:0000256" key="7">
    <source>
        <dbReference type="ARBA" id="ARBA00022837"/>
    </source>
</evidence>
<evidence type="ECO:0000259" key="12">
    <source>
        <dbReference type="PROSITE" id="PS51364"/>
    </source>
</evidence>
<evidence type="ECO:0008006" key="15">
    <source>
        <dbReference type="Google" id="ProtNLM"/>
    </source>
</evidence>
<feature type="domain" description="EGF-like" evidence="11">
    <location>
        <begin position="673"/>
        <end position="713"/>
    </location>
</feature>
<dbReference type="EMBL" id="JAVRJZ010000021">
    <property type="protein sequence ID" value="KAK2704302.1"/>
    <property type="molecule type" value="Genomic_DNA"/>
</dbReference>
<dbReference type="FunFam" id="2.10.25.10:FF:000003">
    <property type="entry name" value="fibrillin-1 isoform X1"/>
    <property type="match status" value="9"/>
</dbReference>
<dbReference type="InterPro" id="IPR017878">
    <property type="entry name" value="TB_dom"/>
</dbReference>
<keyword evidence="4 10" id="KW-0245">EGF-like domain</keyword>
<keyword evidence="14" id="KW-1185">Reference proteome</keyword>
<dbReference type="InterPro" id="IPR049883">
    <property type="entry name" value="NOTCH1_EGF-like"/>
</dbReference>
<evidence type="ECO:0000256" key="4">
    <source>
        <dbReference type="ARBA" id="ARBA00022536"/>
    </source>
</evidence>
<evidence type="ECO:0000256" key="3">
    <source>
        <dbReference type="ARBA" id="ARBA00022530"/>
    </source>
</evidence>
<comment type="caution">
    <text evidence="13">The sequence shown here is derived from an EMBL/GenBank/DDBJ whole genome shotgun (WGS) entry which is preliminary data.</text>
</comment>
<dbReference type="FunFam" id="2.10.25.10:FF:000023">
    <property type="entry name" value="Fibrillin 2"/>
    <property type="match status" value="2"/>
</dbReference>
<comment type="caution">
    <text evidence="10">Lacks conserved residue(s) required for the propagation of feature annotation.</text>
</comment>
<dbReference type="InterPro" id="IPR026823">
    <property type="entry name" value="cEGF"/>
</dbReference>
<feature type="domain" description="EGF-like" evidence="11">
    <location>
        <begin position="781"/>
        <end position="818"/>
    </location>
</feature>
<feature type="domain" description="EGF-like" evidence="11">
    <location>
        <begin position="946"/>
        <end position="987"/>
    </location>
</feature>
<feature type="domain" description="TB" evidence="12">
    <location>
        <begin position="352"/>
        <end position="403"/>
    </location>
</feature>
<dbReference type="PANTHER" id="PTHR47333:SF4">
    <property type="entry name" value="EGF-LIKE DOMAIN-CONTAINING PROTEIN"/>
    <property type="match status" value="1"/>
</dbReference>
<dbReference type="Pfam" id="PF07645">
    <property type="entry name" value="EGF_CA"/>
    <property type="match status" value="19"/>
</dbReference>
<evidence type="ECO:0000256" key="6">
    <source>
        <dbReference type="ARBA" id="ARBA00022737"/>
    </source>
</evidence>
<dbReference type="FunFam" id="2.10.25.10:FF:000848">
    <property type="entry name" value="Fibrillin-1"/>
    <property type="match status" value="1"/>
</dbReference>
<evidence type="ECO:0000313" key="13">
    <source>
        <dbReference type="EMBL" id="KAK2704302.1"/>
    </source>
</evidence>
<gene>
    <name evidence="13" type="ORF">QYM36_016634</name>
</gene>
<protein>
    <recommendedName>
        <fullName evidence="15">Fibrillin-2</fullName>
    </recommendedName>
</protein>
<dbReference type="PROSITE" id="PS00010">
    <property type="entry name" value="ASX_HYDROXYL"/>
    <property type="match status" value="24"/>
</dbReference>
<sequence length="1587" mass="172854">GGYECQCNDGFTGNGHTCRDINECLTNNGGCHQDAQCINTEGSFKCECDSGFTGDGSVCKDIDECSNDPNLCDNGQCLNYPGSFRCECDMGFMHPEDNERACVDIDECHMFSNLCVYGKCENVFGMFRCICDKGFVLDESGGNCTDIDECENPQSCLYGTCINSPGSYVCQCPPFHDLVPGGNGCVDKRVGNCYLDFMTMINGRNVCRKPLTEQVSKSTCCCSVGKAWGPMCEACPDPDSEDYKNLCPAGSGFRPNSITVVLEDIDECDEMDGLCTNGRCSNTFGSFMCICNDGYKIDETNAVCVDLNECEEEPDICGVGKCINTEGSFECICPEGYMLMPNGRECIDMRKEPCYMSYINNTCINAMSQSQTKMLCCCSMGAAWGINCEACPTLGSRDYLSLCGSQPGQIVDPITGRAREIDECALMPQACQNGICMNTPGSFKCDCNRGFAEDPESHQCIDENECNRVPNPCRGNAQCVNTPGSFECVCPDGYKLAHSGRECVDVDECRERIGVCNNGECNNFQGSFQCVCKPGYTLTPSRDSCIDIDECSRNVGICNNGTCINTMGSYKCHCHQGFKLSASGDCQDIDECRMLLNVCRNGRCKNIPGSFICECADGYIPTDDGMNCRDINECMEVPGTCPPPGKCQNLMGSFVCSCPNGYELLPDGNTCEDIDECLDEDLCEEGTCTNTEGGFKCECPDGFILSPDGKTCVDRREEMCFNMYRRGQCMDPRMVPTTKQQCCCTMGSAWGIGCERCPQEGTAEFQKLCPDGPGRGIKGEDLNECLVMPGICEGGECVNTDGSFRCSCPPGYVLDASGRKCIDDNECSQSANICRNGTCANVDGGFECDCEEGFAPGPMQICEDIDECSEYGHQCAFRCHNVPGSFRCICPYGYTLAPDGRHCQDVDECSTPANNCKFACKNLIGTFMCICPEGYTQVGVTDDCRDINECNTNPNICKNGMCINTKGSYRCECEDGYEPSPDGKSCIDRRTGYCFRQLIGGMCSSKTDDLMLVTKADCCCTMGTAWGPQCEYCPRRGSAEYDELCLEAGYSIDGTDIDECQTIPGLCKNGKCVNTLGSYRCMCNKGFKPDHSGTRCIDVNECEQTPAPCKFACTNTEGSFLCSCPKGYTLAADGVTCRDLDECATGQHNCEHECVNTLGSYKCSCPKGYTESRDKCIDVNECSESPGICAAPATCINTLGSFKCMCPRGYTLDPTGKFCVDNDECDDDSACEHSCQNAIGGYSCGCPEGYSKHTYYNRCVDEDECSNAPCGTAQCQNTLGSYKCNCPHGYQFDGHLLVCIQVSLGCSGNPCAFGCQPSFGGGFTCGCPPGYQRIGQGHCVSTIAPPNQFIGGYSYGSSSYGGSNSYGGSSQGFGAPSSLNSLNNVYGSSNGAYGANSFQTKSGSYQYGYGGSQYGVDQDLQLDPYNQNPEKVISTEGCFSCKVNGISGRRHKRDANDTKMIADEKTEGHKVVKRSAQFEELELPNHEMNMTLGLAQTKHKMRILRMLPAIRDLQDHFEYDIVDGNEENLFEMVERRGVWALHFRQRLKQPGKFRLHIIGKPIDVDSTGLTPEQFDVYVNLYVHDEKV</sequence>
<keyword evidence="3" id="KW-0272">Extracellular matrix</keyword>
<dbReference type="SMART" id="SM00181">
    <property type="entry name" value="EGF"/>
    <property type="match status" value="25"/>
</dbReference>
<dbReference type="PANTHER" id="PTHR47333">
    <property type="entry name" value="VON WILLEBRAND FACTOR C AND EGF DOMAIN-CONTAINING PROTEIN"/>
    <property type="match status" value="1"/>
</dbReference>
<feature type="domain" description="TB" evidence="12">
    <location>
        <begin position="718"/>
        <end position="769"/>
    </location>
</feature>
<feature type="domain" description="EGF-like" evidence="11">
    <location>
        <begin position="20"/>
        <end position="60"/>
    </location>
</feature>
<dbReference type="InterPro" id="IPR000742">
    <property type="entry name" value="EGF"/>
</dbReference>
<comment type="subcellular location">
    <subcellularLocation>
        <location evidence="1">Secreted</location>
        <location evidence="1">Extracellular space</location>
        <location evidence="1">Extracellular matrix</location>
    </subcellularLocation>
</comment>
<feature type="domain" description="EGF-like" evidence="11">
    <location>
        <begin position="61"/>
        <end position="98"/>
    </location>
</feature>
<evidence type="ECO:0000256" key="9">
    <source>
        <dbReference type="ARBA" id="ARBA00023180"/>
    </source>
</evidence>
<evidence type="ECO:0000256" key="5">
    <source>
        <dbReference type="ARBA" id="ARBA00022729"/>
    </source>
</evidence>
<dbReference type="FunFam" id="2.10.25.10:FF:000804">
    <property type="entry name" value="Fibrillin-1"/>
    <property type="match status" value="1"/>
</dbReference>